<keyword evidence="6 11" id="KW-0028">Amino-acid biosynthesis</keyword>
<keyword evidence="7 11" id="KW-0808">Transferase</keyword>
<gene>
    <name evidence="13" type="primary">hisC2_2</name>
    <name evidence="11" type="synonym">hisC</name>
    <name evidence="13" type="ORF">RUA8715_01524</name>
</gene>
<name>A0A238KBW4_9RHOB</name>
<evidence type="ECO:0000256" key="1">
    <source>
        <dbReference type="ARBA" id="ARBA00001933"/>
    </source>
</evidence>
<dbReference type="PANTHER" id="PTHR43643:SF6">
    <property type="entry name" value="HISTIDINOL-PHOSPHATE AMINOTRANSFERASE"/>
    <property type="match status" value="1"/>
</dbReference>
<dbReference type="PANTHER" id="PTHR43643">
    <property type="entry name" value="HISTIDINOL-PHOSPHATE AMINOTRANSFERASE 2"/>
    <property type="match status" value="1"/>
</dbReference>
<keyword evidence="8 11" id="KW-0663">Pyridoxal phosphate</keyword>
<dbReference type="InterPro" id="IPR015421">
    <property type="entry name" value="PyrdxlP-dep_Trfase_major"/>
</dbReference>
<comment type="subunit">
    <text evidence="4 11">Homodimer.</text>
</comment>
<feature type="modified residue" description="N6-(pyridoxal phosphate)lysine" evidence="11">
    <location>
        <position position="216"/>
    </location>
</feature>
<comment type="cofactor">
    <cofactor evidence="1 11">
        <name>pyridoxal 5'-phosphate</name>
        <dbReference type="ChEBI" id="CHEBI:597326"/>
    </cofactor>
</comment>
<dbReference type="OrthoDB" id="9809616at2"/>
<dbReference type="InterPro" id="IPR004839">
    <property type="entry name" value="Aminotransferase_I/II_large"/>
</dbReference>
<sequence length="360" mass="38807">MIRPVSHVAAMSPYALAQLDPPAGQRLVSLSQNESLRPPSPLIAQAVAEAAANGHLYPDPDWTALCARLAELHDLPEQGLLCGNGSMELIAGLAQAFAGPDAAVLAPANAYPFFRTVAQLARARFDTAAEVDGCVSFDALLAAVQPDTRLVFVANPGNPTGTRISRRDLLRLREGLRENTLLVIDEAYGEFADDLNEPMFDLVARGDTVVLRTLSKAYGLAGFRVGWGLFPPQIAVQIRKVMNPNNVSVCGQAAALAALNDQDYMHETCDLTAELRDRFADRLRSAGFDVPKSHTNFLLIRFADQSTATGADKALREKGIFLRPQSGAGLANCLRATIGQTADLELMAAVLDRWAEEFQP</sequence>
<evidence type="ECO:0000256" key="4">
    <source>
        <dbReference type="ARBA" id="ARBA00011738"/>
    </source>
</evidence>
<dbReference type="InterPro" id="IPR005861">
    <property type="entry name" value="HisP_aminotrans"/>
</dbReference>
<dbReference type="InterPro" id="IPR050106">
    <property type="entry name" value="HistidinolP_aminotransfase"/>
</dbReference>
<dbReference type="Proteomes" id="UP000202485">
    <property type="component" value="Unassembled WGS sequence"/>
</dbReference>
<evidence type="ECO:0000256" key="3">
    <source>
        <dbReference type="ARBA" id="ARBA00007970"/>
    </source>
</evidence>
<dbReference type="PROSITE" id="PS00599">
    <property type="entry name" value="AA_TRANSFER_CLASS_2"/>
    <property type="match status" value="1"/>
</dbReference>
<protein>
    <recommendedName>
        <fullName evidence="11">Histidinol-phosphate aminotransferase</fullName>
        <ecNumber evidence="11">2.6.1.9</ecNumber>
    </recommendedName>
    <alternativeName>
        <fullName evidence="11">Imidazole acetol-phosphate transaminase</fullName>
    </alternativeName>
</protein>
<dbReference type="SUPFAM" id="SSF53383">
    <property type="entry name" value="PLP-dependent transferases"/>
    <property type="match status" value="1"/>
</dbReference>
<evidence type="ECO:0000256" key="9">
    <source>
        <dbReference type="ARBA" id="ARBA00023102"/>
    </source>
</evidence>
<keyword evidence="9 11" id="KW-0368">Histidine biosynthesis</keyword>
<evidence type="ECO:0000256" key="2">
    <source>
        <dbReference type="ARBA" id="ARBA00005011"/>
    </source>
</evidence>
<dbReference type="CDD" id="cd00609">
    <property type="entry name" value="AAT_like"/>
    <property type="match status" value="1"/>
</dbReference>
<evidence type="ECO:0000256" key="6">
    <source>
        <dbReference type="ARBA" id="ARBA00022605"/>
    </source>
</evidence>
<dbReference type="EC" id="2.6.1.9" evidence="11"/>
<comment type="catalytic activity">
    <reaction evidence="10 11">
        <text>L-histidinol phosphate + 2-oxoglutarate = 3-(imidazol-4-yl)-2-oxopropyl phosphate + L-glutamate</text>
        <dbReference type="Rhea" id="RHEA:23744"/>
        <dbReference type="ChEBI" id="CHEBI:16810"/>
        <dbReference type="ChEBI" id="CHEBI:29985"/>
        <dbReference type="ChEBI" id="CHEBI:57766"/>
        <dbReference type="ChEBI" id="CHEBI:57980"/>
        <dbReference type="EC" id="2.6.1.9"/>
    </reaction>
</comment>
<dbReference type="RefSeq" id="WP_093963088.1">
    <property type="nucleotide sequence ID" value="NZ_FXYG01000002.1"/>
</dbReference>
<evidence type="ECO:0000256" key="10">
    <source>
        <dbReference type="ARBA" id="ARBA00047481"/>
    </source>
</evidence>
<dbReference type="InterPro" id="IPR015424">
    <property type="entry name" value="PyrdxlP-dep_Trfase"/>
</dbReference>
<dbReference type="InterPro" id="IPR001917">
    <property type="entry name" value="Aminotrans_II_pyridoxalP_BS"/>
</dbReference>
<evidence type="ECO:0000256" key="5">
    <source>
        <dbReference type="ARBA" id="ARBA00022576"/>
    </source>
</evidence>
<dbReference type="Gene3D" id="3.90.1150.10">
    <property type="entry name" value="Aspartate Aminotransferase, domain 1"/>
    <property type="match status" value="1"/>
</dbReference>
<evidence type="ECO:0000256" key="11">
    <source>
        <dbReference type="HAMAP-Rule" id="MF_01023"/>
    </source>
</evidence>
<keyword evidence="5 11" id="KW-0032">Aminotransferase</keyword>
<accession>A0A238KBW4</accession>
<dbReference type="Pfam" id="PF00155">
    <property type="entry name" value="Aminotran_1_2"/>
    <property type="match status" value="1"/>
</dbReference>
<evidence type="ECO:0000313" key="14">
    <source>
        <dbReference type="Proteomes" id="UP000202485"/>
    </source>
</evidence>
<organism evidence="13 14">
    <name type="scientific">Ruegeria arenilitoris</name>
    <dbReference type="NCBI Taxonomy" id="1173585"/>
    <lineage>
        <taxon>Bacteria</taxon>
        <taxon>Pseudomonadati</taxon>
        <taxon>Pseudomonadota</taxon>
        <taxon>Alphaproteobacteria</taxon>
        <taxon>Rhodobacterales</taxon>
        <taxon>Roseobacteraceae</taxon>
        <taxon>Ruegeria</taxon>
    </lineage>
</organism>
<proteinExistence type="inferred from homology"/>
<keyword evidence="14" id="KW-1185">Reference proteome</keyword>
<dbReference type="UniPathway" id="UPA00031">
    <property type="reaction ID" value="UER00012"/>
</dbReference>
<dbReference type="Gene3D" id="3.40.640.10">
    <property type="entry name" value="Type I PLP-dependent aspartate aminotransferase-like (Major domain)"/>
    <property type="match status" value="1"/>
</dbReference>
<comment type="pathway">
    <text evidence="2 11">Amino-acid biosynthesis; L-histidine biosynthesis; L-histidine from 5-phospho-alpha-D-ribose 1-diphosphate: step 7/9.</text>
</comment>
<dbReference type="InterPro" id="IPR015422">
    <property type="entry name" value="PyrdxlP-dep_Trfase_small"/>
</dbReference>
<reference evidence="14" key="1">
    <citation type="submission" date="2017-05" db="EMBL/GenBank/DDBJ databases">
        <authorList>
            <person name="Rodrigo-Torres L."/>
            <person name="Arahal R. D."/>
            <person name="Lucena T."/>
        </authorList>
    </citation>
    <scope>NUCLEOTIDE SEQUENCE [LARGE SCALE GENOMIC DNA]</scope>
    <source>
        <strain evidence="14">CECT 8715</strain>
    </source>
</reference>
<dbReference type="AlphaFoldDB" id="A0A238KBW4"/>
<dbReference type="GO" id="GO:0030170">
    <property type="term" value="F:pyridoxal phosphate binding"/>
    <property type="evidence" value="ECO:0007669"/>
    <property type="project" value="InterPro"/>
</dbReference>
<evidence type="ECO:0000259" key="12">
    <source>
        <dbReference type="Pfam" id="PF00155"/>
    </source>
</evidence>
<dbReference type="HAMAP" id="MF_01023">
    <property type="entry name" value="HisC_aminotrans_2"/>
    <property type="match status" value="1"/>
</dbReference>
<feature type="domain" description="Aminotransferase class I/classII large" evidence="12">
    <location>
        <begin position="27"/>
        <end position="347"/>
    </location>
</feature>
<evidence type="ECO:0000256" key="7">
    <source>
        <dbReference type="ARBA" id="ARBA00022679"/>
    </source>
</evidence>
<comment type="similarity">
    <text evidence="3 11">Belongs to the class-II pyridoxal-phosphate-dependent aminotransferase family. Histidinol-phosphate aminotransferase subfamily.</text>
</comment>
<dbReference type="GO" id="GO:0004400">
    <property type="term" value="F:histidinol-phosphate transaminase activity"/>
    <property type="evidence" value="ECO:0007669"/>
    <property type="project" value="UniProtKB-UniRule"/>
</dbReference>
<evidence type="ECO:0000256" key="8">
    <source>
        <dbReference type="ARBA" id="ARBA00022898"/>
    </source>
</evidence>
<evidence type="ECO:0000313" key="13">
    <source>
        <dbReference type="EMBL" id="SMX40007.1"/>
    </source>
</evidence>
<dbReference type="GO" id="GO:0000105">
    <property type="term" value="P:L-histidine biosynthetic process"/>
    <property type="evidence" value="ECO:0007669"/>
    <property type="project" value="UniProtKB-UniRule"/>
</dbReference>
<dbReference type="EMBL" id="FXYG01000002">
    <property type="protein sequence ID" value="SMX40007.1"/>
    <property type="molecule type" value="Genomic_DNA"/>
</dbReference>